<dbReference type="EMBL" id="MG011690">
    <property type="protein sequence ID" value="AVK76313.1"/>
    <property type="molecule type" value="Genomic_DNA"/>
</dbReference>
<dbReference type="RefSeq" id="YP_009482316.1">
    <property type="nucleotide sequence ID" value="NC_037666.1"/>
</dbReference>
<feature type="domain" description="DUF5848" evidence="1">
    <location>
        <begin position="14"/>
        <end position="55"/>
    </location>
</feature>
<dbReference type="KEGG" id="vg:36843026"/>
<accession>A0A2U7UCZ9</accession>
<gene>
    <name evidence="2" type="ORF">pneo_cds_706</name>
</gene>
<dbReference type="Pfam" id="PF19166">
    <property type="entry name" value="DUF5848"/>
    <property type="match status" value="1"/>
</dbReference>
<sequence>MRETLVDSCDAVAKARRRVADIHVPFYKTLAAIETIKPGCVPNGTRLPTPLSMCHLYQHFADGSPWKYLTDDERTHAWSRATCTKSAVQSALFPCNPTGFRARAIRERWPLDNVVAPALSDDGRHPSQA</sequence>
<organism evidence="2">
    <name type="scientific">Pandoravirus neocaledonia</name>
    <dbReference type="NCBI Taxonomy" id="2107708"/>
    <lineage>
        <taxon>Viruses</taxon>
        <taxon>Pandoravirus</taxon>
    </lineage>
</organism>
<evidence type="ECO:0000313" key="2">
    <source>
        <dbReference type="EMBL" id="AVK76313.1"/>
    </source>
</evidence>
<proteinExistence type="predicted"/>
<reference evidence="2" key="1">
    <citation type="journal article" date="2018" name="Nat. Commun.">
        <title>Diversity and evolution of the emerging Pandoraviridae family.</title>
        <authorList>
            <person name="Legendre M."/>
            <person name="Fabre E."/>
            <person name="Poirot O."/>
            <person name="Jeudy S."/>
            <person name="Lartigue A."/>
            <person name="Alempic J.M."/>
            <person name="Beucher L."/>
            <person name="Philippe N."/>
            <person name="Bertaux L."/>
            <person name="Christo-Foroux E."/>
            <person name="Labadie K."/>
            <person name="Coute Y."/>
            <person name="Abergel C."/>
            <person name="Claverie J.M."/>
        </authorList>
    </citation>
    <scope>NUCLEOTIDE SEQUENCE [LARGE SCALE GENOMIC DNA]</scope>
    <source>
        <strain evidence="2">Neocaledonia</strain>
    </source>
</reference>
<dbReference type="InterPro" id="IPR043884">
    <property type="entry name" value="DUF5848"/>
</dbReference>
<dbReference type="GeneID" id="36843026"/>
<protein>
    <recommendedName>
        <fullName evidence="1">DUF5848 domain-containing protein</fullName>
    </recommendedName>
</protein>
<evidence type="ECO:0000259" key="1">
    <source>
        <dbReference type="Pfam" id="PF19166"/>
    </source>
</evidence>
<dbReference type="Proteomes" id="UP000249287">
    <property type="component" value="Segment"/>
</dbReference>
<name>A0A2U7UCZ9_9VIRU</name>